<dbReference type="SUPFAM" id="SSF51604">
    <property type="entry name" value="Enolase C-terminal domain-like"/>
    <property type="match status" value="1"/>
</dbReference>
<feature type="domain" description="Mandelate racemase/muconate lactonizing enzyme C-terminal" evidence="1">
    <location>
        <begin position="201"/>
        <end position="307"/>
    </location>
</feature>
<evidence type="ECO:0000259" key="1">
    <source>
        <dbReference type="SMART" id="SM00922"/>
    </source>
</evidence>
<evidence type="ECO:0000313" key="2">
    <source>
        <dbReference type="EMBL" id="MBT0959150.1"/>
    </source>
</evidence>
<dbReference type="EMBL" id="JADQAZ010000003">
    <property type="protein sequence ID" value="MBT0959150.1"/>
    <property type="molecule type" value="Genomic_DNA"/>
</dbReference>
<dbReference type="SMART" id="SM00922">
    <property type="entry name" value="MR_MLE"/>
    <property type="match status" value="1"/>
</dbReference>
<dbReference type="InterPro" id="IPR029065">
    <property type="entry name" value="Enolase_C-like"/>
</dbReference>
<protein>
    <recommendedName>
        <fullName evidence="1">Mandelate racemase/muconate lactonizing enzyme C-terminal domain-containing protein</fullName>
    </recommendedName>
</protein>
<dbReference type="InterPro" id="IPR013342">
    <property type="entry name" value="Mandelate_racemase_C"/>
</dbReference>
<proteinExistence type="predicted"/>
<reference evidence="2 3" key="1">
    <citation type="journal article" date="2021" name="Arch. Microbiol.">
        <title>Harenicola maris gen. nov., sp. nov. isolated from the Sea of Japan shallow sediments.</title>
        <authorList>
            <person name="Romanenko L.A."/>
            <person name="Kurilenko V.V."/>
            <person name="Chernysheva N.Y."/>
            <person name="Tekutyeva L.A."/>
            <person name="Velansky P.V."/>
            <person name="Svetashev V.I."/>
            <person name="Isaeva M.P."/>
        </authorList>
    </citation>
    <scope>NUCLEOTIDE SEQUENCE [LARGE SCALE GENOMIC DNA]</scope>
    <source>
        <strain evidence="2 3">KMM 3653</strain>
    </source>
</reference>
<evidence type="ECO:0000313" key="3">
    <source>
        <dbReference type="Proteomes" id="UP001315686"/>
    </source>
</evidence>
<dbReference type="RefSeq" id="WP_327795354.1">
    <property type="nucleotide sequence ID" value="NZ_JADQAZ010000003.1"/>
</dbReference>
<accession>A0AAP2CT01</accession>
<name>A0AAP2CT01_9RHOB</name>
<comment type="caution">
    <text evidence="2">The sequence shown here is derived from an EMBL/GenBank/DDBJ whole genome shotgun (WGS) entry which is preliminary data.</text>
</comment>
<gene>
    <name evidence="2" type="ORF">IV417_17315</name>
</gene>
<dbReference type="Pfam" id="PF13378">
    <property type="entry name" value="MR_MLE_C"/>
    <property type="match status" value="1"/>
</dbReference>
<organism evidence="2 3">
    <name type="scientific">Harenicola maris</name>
    <dbReference type="NCBI Taxonomy" id="2841044"/>
    <lineage>
        <taxon>Bacteria</taxon>
        <taxon>Pseudomonadati</taxon>
        <taxon>Pseudomonadota</taxon>
        <taxon>Alphaproteobacteria</taxon>
        <taxon>Rhodobacterales</taxon>
        <taxon>Paracoccaceae</taxon>
        <taxon>Harenicola</taxon>
    </lineage>
</organism>
<dbReference type="Gene3D" id="3.20.20.120">
    <property type="entry name" value="Enolase-like C-terminal domain"/>
    <property type="match status" value="1"/>
</dbReference>
<dbReference type="Proteomes" id="UP001315686">
    <property type="component" value="Unassembled WGS sequence"/>
</dbReference>
<sequence>MTTVEIKDVSWTERPVTMRLPFQFGSTEVRSTAEAYCTLRIEVAGKSVEGKSAQLMVPRWFDKRQGLSNSDTIEELRATVAAAVKAAPGMRGTALELTRQLRAQVLADMPVGTPELAAGFGPALVEMALIDAICVAVELPFWRAAKADVFGLSAGRPASLTEAEISHSLGMIEAPQSLRLRHTIGFDAPLRTEDVGEDGPKDGLPVSVEEIIARTGINALKIKLKGDPEADLRRLRAIAALTDSVPDCTATLDANEQYSTDAFAELMDGLEHDAALKRLRFGLRFVEQPFPRETALNAPVSGPTPLIIDESDDSEDAFERALSLGWSGSSIKSCKGVLRALLNTALARAKGAVISGEDLTCQPGLCWQQDSAMMSACGVTDVERNGHHFAGGFQGAGSDEIAERMRVHQGIYAMTGDVASLRIEAGRVDVRSLDSVGFGR</sequence>
<dbReference type="InterPro" id="IPR036849">
    <property type="entry name" value="Enolase-like_C_sf"/>
</dbReference>
<dbReference type="AlphaFoldDB" id="A0AAP2CT01"/>
<keyword evidence="3" id="KW-1185">Reference proteome</keyword>